<comment type="caution">
    <text evidence="2">The sequence shown here is derived from an EMBL/GenBank/DDBJ whole genome shotgun (WGS) entry which is preliminary data.</text>
</comment>
<dbReference type="AlphaFoldDB" id="A0A3M6QM12"/>
<evidence type="ECO:0000256" key="1">
    <source>
        <dbReference type="SAM" id="MobiDB-lite"/>
    </source>
</evidence>
<keyword evidence="3" id="KW-1185">Reference proteome</keyword>
<dbReference type="EMBL" id="RDQO01000005">
    <property type="protein sequence ID" value="RMX04113.1"/>
    <property type="molecule type" value="Genomic_DNA"/>
</dbReference>
<feature type="region of interest" description="Disordered" evidence="1">
    <location>
        <begin position="172"/>
        <end position="194"/>
    </location>
</feature>
<gene>
    <name evidence="2" type="ORF">D8I35_14940</name>
</gene>
<dbReference type="RefSeq" id="WP_122230776.1">
    <property type="nucleotide sequence ID" value="NZ_RDQO01000005.1"/>
</dbReference>
<name>A0A3M6QM12_9BURK</name>
<dbReference type="Proteomes" id="UP000278006">
    <property type="component" value="Unassembled WGS sequence"/>
</dbReference>
<accession>A0A3M6QM12</accession>
<sequence>MDNIDQEIASAAAALVVEEGMDLEQAKKRAARQLGLPARTRLPDNQAMDAAIREYISIFCADTQPAELQALRAAALYWMEQLEDFAPLLGGAVWHGTATSHSDIHLQLFHDDAKALALWLLDRHLAYESREAAGLQGRPTEVMVLQVPCPGLPEPVLLCLWNNDGAMRRGALSAGRDGTAPRGGPQALKARMAQ</sequence>
<dbReference type="OrthoDB" id="9157371at2"/>
<protein>
    <submittedName>
        <fullName evidence="2">Uncharacterized protein</fullName>
    </submittedName>
</protein>
<organism evidence="2 3">
    <name type="scientific">Corticibacter populi</name>
    <dbReference type="NCBI Taxonomy" id="1550736"/>
    <lineage>
        <taxon>Bacteria</taxon>
        <taxon>Pseudomonadati</taxon>
        <taxon>Pseudomonadota</taxon>
        <taxon>Betaproteobacteria</taxon>
        <taxon>Burkholderiales</taxon>
        <taxon>Comamonadaceae</taxon>
        <taxon>Corticibacter</taxon>
    </lineage>
</organism>
<proteinExistence type="predicted"/>
<reference evidence="2 3" key="1">
    <citation type="submission" date="2018-10" db="EMBL/GenBank/DDBJ databases">
        <title>Draft genome of Cortibacter populi DSM10536.</title>
        <authorList>
            <person name="Bernier A.-M."/>
            <person name="Bernard K."/>
        </authorList>
    </citation>
    <scope>NUCLEOTIDE SEQUENCE [LARGE SCALE GENOMIC DNA]</scope>
    <source>
        <strain evidence="2 3">DSM 105136</strain>
    </source>
</reference>
<evidence type="ECO:0000313" key="3">
    <source>
        <dbReference type="Proteomes" id="UP000278006"/>
    </source>
</evidence>
<evidence type="ECO:0000313" key="2">
    <source>
        <dbReference type="EMBL" id="RMX04113.1"/>
    </source>
</evidence>